<feature type="transmembrane region" description="Helical" evidence="10">
    <location>
        <begin position="294"/>
        <end position="314"/>
    </location>
</feature>
<comment type="subcellular location">
    <subcellularLocation>
        <location evidence="1">Cell membrane</location>
        <topology evidence="1">Multi-pass membrane protein</topology>
    </subcellularLocation>
</comment>
<reference evidence="11" key="1">
    <citation type="submission" date="2021-04" db="EMBL/GenBank/DDBJ databases">
        <authorList>
            <person name="Chebbi M.A.C M."/>
        </authorList>
    </citation>
    <scope>NUCLEOTIDE SEQUENCE</scope>
</reference>
<evidence type="ECO:0000313" key="11">
    <source>
        <dbReference type="EMBL" id="CAG5081964.1"/>
    </source>
</evidence>
<keyword evidence="4 10" id="KW-0812">Transmembrane</keyword>
<feature type="non-terminal residue" evidence="11">
    <location>
        <position position="391"/>
    </location>
</feature>
<proteinExistence type="predicted"/>
<evidence type="ECO:0000256" key="3">
    <source>
        <dbReference type="ARBA" id="ARBA00022606"/>
    </source>
</evidence>
<gene>
    <name evidence="11" type="ORF">HICCMSTLAB_LOCUS3423</name>
</gene>
<sequence length="391" mass="45215">IAHQDQKTLKKGYKIFKWTKKISTVIGLWPLSQNPFLFTICTVYYIIYVVLALLDMYKSFDNTDELVDNVTESMAVIYIYFRILFLRVNISSLGEIYSQVFKDYNVKDFENSQEIEVFMQFINKGIFLVRGFASFMIGTEAVWYFSSLAATPEFFIDDNNQTIFIIPYKLYFFHEINSLTRYYLTFLCIMPSIWAFGFGYVSVDSTLISLLFYISGKMAVLTMRIDALENGPNSRKKLNKIIAEHCKLLKMGDGVKDAYSGGLLVYLVNTNVIICIVGYQMLITFMAPGREADFFRYALYMGEMYMLLSIFCMISEHLTAESLKCCEAFYNCQWYDLPIDCKKDLIYCIERSQKPLALTAGKFTIFSNVTMTNVTKAAMGYLSVLRNFLDE</sequence>
<dbReference type="PANTHER" id="PTHR21137">
    <property type="entry name" value="ODORANT RECEPTOR"/>
    <property type="match status" value="1"/>
</dbReference>
<feature type="transmembrane region" description="Helical" evidence="10">
    <location>
        <begin position="258"/>
        <end position="282"/>
    </location>
</feature>
<keyword evidence="8 11" id="KW-0675">Receptor</keyword>
<dbReference type="GO" id="GO:0005549">
    <property type="term" value="F:odorant binding"/>
    <property type="evidence" value="ECO:0007669"/>
    <property type="project" value="InterPro"/>
</dbReference>
<dbReference type="EMBL" id="CAJNRD030001118">
    <property type="protein sequence ID" value="CAG5081964.1"/>
    <property type="molecule type" value="Genomic_DNA"/>
</dbReference>
<evidence type="ECO:0000256" key="2">
    <source>
        <dbReference type="ARBA" id="ARBA00022475"/>
    </source>
</evidence>
<dbReference type="AlphaFoldDB" id="A0A8J2H7M5"/>
<dbReference type="PANTHER" id="PTHR21137:SF35">
    <property type="entry name" value="ODORANT RECEPTOR 19A-RELATED"/>
    <property type="match status" value="1"/>
</dbReference>
<accession>A0A8J2H7M5</accession>
<keyword evidence="3" id="KW-0716">Sensory transduction</keyword>
<keyword evidence="2" id="KW-1003">Cell membrane</keyword>
<evidence type="ECO:0000256" key="7">
    <source>
        <dbReference type="ARBA" id="ARBA00023136"/>
    </source>
</evidence>
<evidence type="ECO:0000256" key="6">
    <source>
        <dbReference type="ARBA" id="ARBA00022989"/>
    </source>
</evidence>
<keyword evidence="7 10" id="KW-0472">Membrane</keyword>
<protein>
    <submittedName>
        <fullName evidence="11">Olfactory receptor 18.17</fullName>
    </submittedName>
</protein>
<dbReference type="OrthoDB" id="6617147at2759"/>
<keyword evidence="12" id="KW-1185">Reference proteome</keyword>
<evidence type="ECO:0000256" key="4">
    <source>
        <dbReference type="ARBA" id="ARBA00022692"/>
    </source>
</evidence>
<feature type="transmembrane region" description="Helical" evidence="10">
    <location>
        <begin position="36"/>
        <end position="54"/>
    </location>
</feature>
<dbReference type="GO" id="GO:0004984">
    <property type="term" value="F:olfactory receptor activity"/>
    <property type="evidence" value="ECO:0007669"/>
    <property type="project" value="InterPro"/>
</dbReference>
<evidence type="ECO:0000256" key="5">
    <source>
        <dbReference type="ARBA" id="ARBA00022725"/>
    </source>
</evidence>
<dbReference type="Proteomes" id="UP000786811">
    <property type="component" value="Unassembled WGS sequence"/>
</dbReference>
<dbReference type="Pfam" id="PF02949">
    <property type="entry name" value="7tm_6"/>
    <property type="match status" value="1"/>
</dbReference>
<dbReference type="GO" id="GO:0007165">
    <property type="term" value="P:signal transduction"/>
    <property type="evidence" value="ECO:0007669"/>
    <property type="project" value="UniProtKB-KW"/>
</dbReference>
<keyword evidence="9" id="KW-0807">Transducer</keyword>
<dbReference type="InterPro" id="IPR004117">
    <property type="entry name" value="7tm6_olfct_rcpt"/>
</dbReference>
<evidence type="ECO:0000256" key="8">
    <source>
        <dbReference type="ARBA" id="ARBA00023170"/>
    </source>
</evidence>
<organism evidence="11 12">
    <name type="scientific">Cotesia congregata</name>
    <name type="common">Parasitoid wasp</name>
    <name type="synonym">Apanteles congregatus</name>
    <dbReference type="NCBI Taxonomy" id="51543"/>
    <lineage>
        <taxon>Eukaryota</taxon>
        <taxon>Metazoa</taxon>
        <taxon>Ecdysozoa</taxon>
        <taxon>Arthropoda</taxon>
        <taxon>Hexapoda</taxon>
        <taxon>Insecta</taxon>
        <taxon>Pterygota</taxon>
        <taxon>Neoptera</taxon>
        <taxon>Endopterygota</taxon>
        <taxon>Hymenoptera</taxon>
        <taxon>Apocrita</taxon>
        <taxon>Ichneumonoidea</taxon>
        <taxon>Braconidae</taxon>
        <taxon>Microgastrinae</taxon>
        <taxon>Cotesia</taxon>
    </lineage>
</organism>
<dbReference type="GO" id="GO:0005886">
    <property type="term" value="C:plasma membrane"/>
    <property type="evidence" value="ECO:0007669"/>
    <property type="project" value="UniProtKB-SubCell"/>
</dbReference>
<evidence type="ECO:0000256" key="10">
    <source>
        <dbReference type="SAM" id="Phobius"/>
    </source>
</evidence>
<comment type="caution">
    <text evidence="11">The sequence shown here is derived from an EMBL/GenBank/DDBJ whole genome shotgun (WGS) entry which is preliminary data.</text>
</comment>
<keyword evidence="5" id="KW-0552">Olfaction</keyword>
<evidence type="ECO:0000313" key="12">
    <source>
        <dbReference type="Proteomes" id="UP000786811"/>
    </source>
</evidence>
<evidence type="ECO:0000256" key="1">
    <source>
        <dbReference type="ARBA" id="ARBA00004651"/>
    </source>
</evidence>
<evidence type="ECO:0000256" key="9">
    <source>
        <dbReference type="ARBA" id="ARBA00023224"/>
    </source>
</evidence>
<keyword evidence="6 10" id="KW-1133">Transmembrane helix</keyword>
<name>A0A8J2H7M5_COTCN</name>